<evidence type="ECO:0000313" key="4">
    <source>
        <dbReference type="Proteomes" id="UP000244005"/>
    </source>
</evidence>
<feature type="compositionally biased region" description="Low complexity" evidence="1">
    <location>
        <begin position="457"/>
        <end position="469"/>
    </location>
</feature>
<feature type="region of interest" description="Disordered" evidence="1">
    <location>
        <begin position="762"/>
        <end position="837"/>
    </location>
</feature>
<dbReference type="EMBL" id="KZ772821">
    <property type="protein sequence ID" value="PTQ28968.1"/>
    <property type="molecule type" value="Genomic_DNA"/>
</dbReference>
<dbReference type="Pfam" id="PF14309">
    <property type="entry name" value="DUF4378"/>
    <property type="match status" value="1"/>
</dbReference>
<feature type="compositionally biased region" description="Low complexity" evidence="1">
    <location>
        <begin position="614"/>
        <end position="626"/>
    </location>
</feature>
<dbReference type="Proteomes" id="UP000244005">
    <property type="component" value="Unassembled WGS sequence"/>
</dbReference>
<dbReference type="Gramene" id="Mp8g14650.2">
    <property type="protein sequence ID" value="Mp8g14650.2.cds"/>
    <property type="gene ID" value="Mp8g14650"/>
</dbReference>
<accession>A0A2R6W534</accession>
<feature type="region of interest" description="Disordered" evidence="1">
    <location>
        <begin position="293"/>
        <end position="387"/>
    </location>
</feature>
<feature type="region of interest" description="Disordered" evidence="1">
    <location>
        <begin position="1026"/>
        <end position="1048"/>
    </location>
</feature>
<feature type="region of interest" description="Disordered" evidence="1">
    <location>
        <begin position="686"/>
        <end position="722"/>
    </location>
</feature>
<feature type="domain" description="DUF4378" evidence="2">
    <location>
        <begin position="1157"/>
        <end position="1357"/>
    </location>
</feature>
<feature type="compositionally biased region" description="Low complexity" evidence="1">
    <location>
        <begin position="337"/>
        <end position="346"/>
    </location>
</feature>
<feature type="compositionally biased region" description="Polar residues" evidence="1">
    <location>
        <begin position="857"/>
        <end position="872"/>
    </location>
</feature>
<evidence type="ECO:0000259" key="2">
    <source>
        <dbReference type="Pfam" id="PF14309"/>
    </source>
</evidence>
<dbReference type="PANTHER" id="PTHR46836:SF8">
    <property type="entry name" value="AFADIN"/>
    <property type="match status" value="1"/>
</dbReference>
<evidence type="ECO:0000256" key="1">
    <source>
        <dbReference type="SAM" id="MobiDB-lite"/>
    </source>
</evidence>
<organism evidence="3 4">
    <name type="scientific">Marchantia polymorpha</name>
    <name type="common">Common liverwort</name>
    <name type="synonym">Marchantia aquatica</name>
    <dbReference type="NCBI Taxonomy" id="3197"/>
    <lineage>
        <taxon>Eukaryota</taxon>
        <taxon>Viridiplantae</taxon>
        <taxon>Streptophyta</taxon>
        <taxon>Embryophyta</taxon>
        <taxon>Marchantiophyta</taxon>
        <taxon>Marchantiopsida</taxon>
        <taxon>Marchantiidae</taxon>
        <taxon>Marchantiales</taxon>
        <taxon>Marchantiaceae</taxon>
        <taxon>Marchantia</taxon>
    </lineage>
</organism>
<feature type="compositionally biased region" description="Basic and acidic residues" evidence="1">
    <location>
        <begin position="90"/>
        <end position="104"/>
    </location>
</feature>
<feature type="compositionally biased region" description="Basic and acidic residues" evidence="1">
    <location>
        <begin position="971"/>
        <end position="980"/>
    </location>
</feature>
<dbReference type="OMA" id="STHEDAY"/>
<feature type="region of interest" description="Disordered" evidence="1">
    <location>
        <begin position="1"/>
        <end position="69"/>
    </location>
</feature>
<feature type="compositionally biased region" description="Basic and acidic residues" evidence="1">
    <location>
        <begin position="892"/>
        <end position="910"/>
    </location>
</feature>
<name>A0A2R6W534_MARPO</name>
<keyword evidence="4" id="KW-1185">Reference proteome</keyword>
<feature type="compositionally biased region" description="Polar residues" evidence="1">
    <location>
        <begin position="934"/>
        <end position="949"/>
    </location>
</feature>
<feature type="compositionally biased region" description="Acidic residues" evidence="1">
    <location>
        <begin position="697"/>
        <end position="715"/>
    </location>
</feature>
<reference evidence="4" key="1">
    <citation type="journal article" date="2017" name="Cell">
        <title>Insights into land plant evolution garnered from the Marchantia polymorpha genome.</title>
        <authorList>
            <person name="Bowman J.L."/>
            <person name="Kohchi T."/>
            <person name="Yamato K.T."/>
            <person name="Jenkins J."/>
            <person name="Shu S."/>
            <person name="Ishizaki K."/>
            <person name="Yamaoka S."/>
            <person name="Nishihama R."/>
            <person name="Nakamura Y."/>
            <person name="Berger F."/>
            <person name="Adam C."/>
            <person name="Aki S.S."/>
            <person name="Althoff F."/>
            <person name="Araki T."/>
            <person name="Arteaga-Vazquez M.A."/>
            <person name="Balasubrmanian S."/>
            <person name="Barry K."/>
            <person name="Bauer D."/>
            <person name="Boehm C.R."/>
            <person name="Briginshaw L."/>
            <person name="Caballero-Perez J."/>
            <person name="Catarino B."/>
            <person name="Chen F."/>
            <person name="Chiyoda S."/>
            <person name="Chovatia M."/>
            <person name="Davies K.M."/>
            <person name="Delmans M."/>
            <person name="Demura T."/>
            <person name="Dierschke T."/>
            <person name="Dolan L."/>
            <person name="Dorantes-Acosta A.E."/>
            <person name="Eklund D.M."/>
            <person name="Florent S.N."/>
            <person name="Flores-Sandoval E."/>
            <person name="Fujiyama A."/>
            <person name="Fukuzawa H."/>
            <person name="Galik B."/>
            <person name="Grimanelli D."/>
            <person name="Grimwood J."/>
            <person name="Grossniklaus U."/>
            <person name="Hamada T."/>
            <person name="Haseloff J."/>
            <person name="Hetherington A.J."/>
            <person name="Higo A."/>
            <person name="Hirakawa Y."/>
            <person name="Hundley H.N."/>
            <person name="Ikeda Y."/>
            <person name="Inoue K."/>
            <person name="Inoue S.I."/>
            <person name="Ishida S."/>
            <person name="Jia Q."/>
            <person name="Kakita M."/>
            <person name="Kanazawa T."/>
            <person name="Kawai Y."/>
            <person name="Kawashima T."/>
            <person name="Kennedy M."/>
            <person name="Kinose K."/>
            <person name="Kinoshita T."/>
            <person name="Kohara Y."/>
            <person name="Koide E."/>
            <person name="Komatsu K."/>
            <person name="Kopischke S."/>
            <person name="Kubo M."/>
            <person name="Kyozuka J."/>
            <person name="Lagercrantz U."/>
            <person name="Lin S.S."/>
            <person name="Lindquist E."/>
            <person name="Lipzen A.M."/>
            <person name="Lu C.W."/>
            <person name="De Luna E."/>
            <person name="Martienssen R.A."/>
            <person name="Minamino N."/>
            <person name="Mizutani M."/>
            <person name="Mizutani M."/>
            <person name="Mochizuki N."/>
            <person name="Monte I."/>
            <person name="Mosher R."/>
            <person name="Nagasaki H."/>
            <person name="Nakagami H."/>
            <person name="Naramoto S."/>
            <person name="Nishitani K."/>
            <person name="Ohtani M."/>
            <person name="Okamoto T."/>
            <person name="Okumura M."/>
            <person name="Phillips J."/>
            <person name="Pollak B."/>
            <person name="Reinders A."/>
            <person name="Rovekamp M."/>
            <person name="Sano R."/>
            <person name="Sawa S."/>
            <person name="Schmid M.W."/>
            <person name="Shirakawa M."/>
            <person name="Solano R."/>
            <person name="Spunde A."/>
            <person name="Suetsugu N."/>
            <person name="Sugano S."/>
            <person name="Sugiyama A."/>
            <person name="Sun R."/>
            <person name="Suzuki Y."/>
            <person name="Takenaka M."/>
            <person name="Takezawa D."/>
            <person name="Tomogane H."/>
            <person name="Tsuzuki M."/>
            <person name="Ueda T."/>
            <person name="Umeda M."/>
            <person name="Ward J.M."/>
            <person name="Watanabe Y."/>
            <person name="Yazaki K."/>
            <person name="Yokoyama R."/>
            <person name="Yoshitake Y."/>
            <person name="Yotsui I."/>
            <person name="Zachgo S."/>
            <person name="Schmutz J."/>
        </authorList>
    </citation>
    <scope>NUCLEOTIDE SEQUENCE [LARGE SCALE GENOMIC DNA]</scope>
    <source>
        <strain evidence="4">Tak-1</strain>
    </source>
</reference>
<feature type="compositionally biased region" description="Basic and acidic residues" evidence="1">
    <location>
        <begin position="190"/>
        <end position="201"/>
    </location>
</feature>
<feature type="region of interest" description="Disordered" evidence="1">
    <location>
        <begin position="178"/>
        <end position="201"/>
    </location>
</feature>
<feature type="compositionally biased region" description="Polar residues" evidence="1">
    <location>
        <begin position="434"/>
        <end position="444"/>
    </location>
</feature>
<feature type="region of interest" description="Disordered" evidence="1">
    <location>
        <begin position="434"/>
        <end position="674"/>
    </location>
</feature>
<dbReference type="OrthoDB" id="1932693at2759"/>
<feature type="compositionally biased region" description="Low complexity" evidence="1">
    <location>
        <begin position="823"/>
        <end position="835"/>
    </location>
</feature>
<protein>
    <recommendedName>
        <fullName evidence="2">DUF4378 domain-containing protein</fullName>
    </recommendedName>
</protein>
<feature type="compositionally biased region" description="Low complexity" evidence="1">
    <location>
        <begin position="638"/>
        <end position="648"/>
    </location>
</feature>
<proteinExistence type="predicted"/>
<feature type="compositionally biased region" description="Polar residues" evidence="1">
    <location>
        <begin position="310"/>
        <end position="325"/>
    </location>
</feature>
<feature type="compositionally biased region" description="Low complexity" evidence="1">
    <location>
        <begin position="923"/>
        <end position="933"/>
    </location>
</feature>
<feature type="region of interest" description="Disordered" evidence="1">
    <location>
        <begin position="852"/>
        <end position="998"/>
    </location>
</feature>
<gene>
    <name evidence="3" type="ORF">MARPO_0151s0041</name>
</gene>
<feature type="compositionally biased region" description="Polar residues" evidence="1">
    <location>
        <begin position="663"/>
        <end position="674"/>
    </location>
</feature>
<feature type="region of interest" description="Disordered" evidence="1">
    <location>
        <begin position="82"/>
        <end position="104"/>
    </location>
</feature>
<feature type="compositionally biased region" description="Basic and acidic residues" evidence="1">
    <location>
        <begin position="38"/>
        <end position="67"/>
    </location>
</feature>
<dbReference type="InterPro" id="IPR025486">
    <property type="entry name" value="DUF4378"/>
</dbReference>
<sequence length="1365" mass="148130">MMPRWTTSRKSSKELVISGPLELGKKPEWSSLGSDGPQIKKEFGGSMRRDPRRVSEGPRSRSLDARNLDGLVQQRHVNSAISRDISQLSESKRRLGDSLPKDGEGNLVLHELFKREFIEKLSERCKQREPEGGGFLEDFARPENFVKPIKIHARHVRSESADSPGVGSPKRGTALERVRAAEAPRAPGSPRHEKLRSPSLKEKFADPEWMSKCEKLNVDHQDQLDNHHRRSLSSADGETSRDFMLSKFFERSPSSSATSKASPRELYDLLSNEEMMQQDHLWVDVLPSKPSVRGVARNKPSLLVDDDTSSQRSAKLSITQGSSPFSRILAGDEHRNSPSSASTTSSRGEFGSRLAPLPPPPDSVGSYENYRPGTLVESLSKPPSRRTIEERMRKWTNPVDYNSEELARTKEAMLKSLREAAAVDQAHFLRTLQDQGAVQSSSPLRTPGAYGYAPEGSPAAYARSPSRAPTTDLSTLLKSPRRPGGGANIPKPPGADNVREVRGNAVDGSGARAGRGVGGGEDEDKGRWQAPGSPVELSASTQSSKIAARRRRSGGAPGEDSPIRPSAAESVGRADVPSPNSSSSGASVIPRSSVLQKIEKSRLRRRRRAEKEAAAAAAAAAATAAESPTVSNDASNSEQQQQQQQQAPAPEPPETEAAVKVDNSASRSWKIDNSASRSWNLEALGLNRYAQSSSNNEAEDEVKEEGEEEEEEEEVKQDVKQSIIQKLMRRASARAGIAPADDGAEAELAAKEAAYAPFAYHLPPPVAAGVDGAEDPSVEGRAERFGPHSSSSPNAEAGVESVSRNRQRLPSPAPSPKSDDPGPLKSPLSSIESSSNAQDLASLLADLTGSVGLALGSSPTREASNEAANNSLRVHVRNGGPEQQQQTQEFPESERPAQKSEAAADCRPTAERTLSAPGLWSPGSDDSGSDGSSVDNQPSPVSVLNNSRTPFAEHGSQIGELESRINQLDQKLQESQERSQKFCPNVVSHRRDGSSGRVVEPAAAAAAPVELMNQEVIIVELNPEGAPLRKSSKSSRPAAAAPAKLEAAKPPAAAAAAASNHLAGGDRYKGASLGASGYGDHRRSREIGHGAGVAAAVPVVGVGLGQRGGSGSHRSGEHPTDFRRSLEIIAGSASDFRKSLEIFDLENIAARGKRRWDLVYARDVLVASGFGRDVPSGPMTKWHSVAEPIDPSLFEKMEDYYKSGIKFLGCERLRRLAFYQPDHLRLAERIKASVPTKQGRYDPMHRCHLFDVVNELLAKKLGPYRTPRNPWIKPAVMRPRPTGKMLLEEIWRDICDQFGRNGSINDDQKLLHWKLENLIGEDLYKRSHWFPSPDFDTFIERIVGELEKRIFHDLVLETVATLQSI</sequence>
<feature type="compositionally biased region" description="Polar residues" evidence="1">
    <location>
        <begin position="628"/>
        <end position="637"/>
    </location>
</feature>
<evidence type="ECO:0000313" key="3">
    <source>
        <dbReference type="EMBL" id="PTQ28968.1"/>
    </source>
</evidence>
<dbReference type="PANTHER" id="PTHR46836">
    <property type="entry name" value="AFADIN"/>
    <property type="match status" value="1"/>
</dbReference>
<feature type="compositionally biased region" description="Low complexity" evidence="1">
    <location>
        <begin position="578"/>
        <end position="587"/>
    </location>
</feature>